<evidence type="ECO:0000313" key="2">
    <source>
        <dbReference type="Proteomes" id="UP000694892"/>
    </source>
</evidence>
<name>A0A974CPG2_XENLA</name>
<sequence length="91" mass="10370">MCHSCTIMFREISSHIFRALTTEYSKGLDSYCKNIISQNQTVRDLINLGITILPDHFSGWHPSPHPNTAHIGVSYCHMILVEILVIAMTWL</sequence>
<organism evidence="1 2">
    <name type="scientific">Xenopus laevis</name>
    <name type="common">African clawed frog</name>
    <dbReference type="NCBI Taxonomy" id="8355"/>
    <lineage>
        <taxon>Eukaryota</taxon>
        <taxon>Metazoa</taxon>
        <taxon>Chordata</taxon>
        <taxon>Craniata</taxon>
        <taxon>Vertebrata</taxon>
        <taxon>Euteleostomi</taxon>
        <taxon>Amphibia</taxon>
        <taxon>Batrachia</taxon>
        <taxon>Anura</taxon>
        <taxon>Pipoidea</taxon>
        <taxon>Pipidae</taxon>
        <taxon>Xenopodinae</taxon>
        <taxon>Xenopus</taxon>
        <taxon>Xenopus</taxon>
    </lineage>
</organism>
<accession>A0A974CPG2</accession>
<reference evidence="2" key="1">
    <citation type="journal article" date="2016" name="Nature">
        <title>Genome evolution in the allotetraploid frog Xenopus laevis.</title>
        <authorList>
            <person name="Session A.M."/>
            <person name="Uno Y."/>
            <person name="Kwon T."/>
            <person name="Chapman J.A."/>
            <person name="Toyoda A."/>
            <person name="Takahashi S."/>
            <person name="Fukui A."/>
            <person name="Hikosaka A."/>
            <person name="Suzuki A."/>
            <person name="Kondo M."/>
            <person name="van Heeringen S.J."/>
            <person name="Quigley I."/>
            <person name="Heinz S."/>
            <person name="Ogino H."/>
            <person name="Ochi H."/>
            <person name="Hellsten U."/>
            <person name="Lyons J.B."/>
            <person name="Simakov O."/>
            <person name="Putnam N."/>
            <person name="Stites J."/>
            <person name="Kuroki Y."/>
            <person name="Tanaka T."/>
            <person name="Michiue T."/>
            <person name="Watanabe M."/>
            <person name="Bogdanovic O."/>
            <person name="Lister R."/>
            <person name="Georgiou G."/>
            <person name="Paranjpe S.S."/>
            <person name="van Kruijsbergen I."/>
            <person name="Shu S."/>
            <person name="Carlson J."/>
            <person name="Kinoshita T."/>
            <person name="Ohta Y."/>
            <person name="Mawaribuchi S."/>
            <person name="Jenkins J."/>
            <person name="Grimwood J."/>
            <person name="Schmutz J."/>
            <person name="Mitros T."/>
            <person name="Mozaffari S.V."/>
            <person name="Suzuki Y."/>
            <person name="Haramoto Y."/>
            <person name="Yamamoto T.S."/>
            <person name="Takagi C."/>
            <person name="Heald R."/>
            <person name="Miller K."/>
            <person name="Haudenschild C."/>
            <person name="Kitzman J."/>
            <person name="Nakayama T."/>
            <person name="Izutsu Y."/>
            <person name="Robert J."/>
            <person name="Fortriede J."/>
            <person name="Burns K."/>
            <person name="Lotay V."/>
            <person name="Karimi K."/>
            <person name="Yasuoka Y."/>
            <person name="Dichmann D.S."/>
            <person name="Flajnik M.F."/>
            <person name="Houston D.W."/>
            <person name="Shendure J."/>
            <person name="DuPasquier L."/>
            <person name="Vize P.D."/>
            <person name="Zorn A.M."/>
            <person name="Ito M."/>
            <person name="Marcotte E.M."/>
            <person name="Wallingford J.B."/>
            <person name="Ito Y."/>
            <person name="Asashima M."/>
            <person name="Ueno N."/>
            <person name="Matsuda Y."/>
            <person name="Veenstra G.J."/>
            <person name="Fujiyama A."/>
            <person name="Harland R.M."/>
            <person name="Taira M."/>
            <person name="Rokhsar D.S."/>
        </authorList>
    </citation>
    <scope>NUCLEOTIDE SEQUENCE [LARGE SCALE GENOMIC DNA]</scope>
    <source>
        <strain evidence="2">J</strain>
    </source>
</reference>
<gene>
    <name evidence="1" type="ORF">XELAEV_18032131mg</name>
</gene>
<dbReference type="AlphaFoldDB" id="A0A974CPG2"/>
<evidence type="ECO:0000313" key="1">
    <source>
        <dbReference type="EMBL" id="OCT76927.1"/>
    </source>
</evidence>
<proteinExistence type="predicted"/>
<dbReference type="EMBL" id="CM004476">
    <property type="protein sequence ID" value="OCT76927.1"/>
    <property type="molecule type" value="Genomic_DNA"/>
</dbReference>
<dbReference type="Proteomes" id="UP000694892">
    <property type="component" value="Chromosome 6L"/>
</dbReference>
<protein>
    <submittedName>
        <fullName evidence="1">Uncharacterized protein</fullName>
    </submittedName>
</protein>